<reference evidence="2" key="2">
    <citation type="submission" date="2025-09" db="UniProtKB">
        <authorList>
            <consortium name="Ensembl"/>
        </authorList>
    </citation>
    <scope>IDENTIFICATION</scope>
</reference>
<name>A0A8C6GQX1_MUSSI</name>
<organism evidence="2 3">
    <name type="scientific">Mus spicilegus</name>
    <name type="common">Mound-building mouse</name>
    <dbReference type="NCBI Taxonomy" id="10103"/>
    <lineage>
        <taxon>Eukaryota</taxon>
        <taxon>Metazoa</taxon>
        <taxon>Chordata</taxon>
        <taxon>Craniata</taxon>
        <taxon>Vertebrata</taxon>
        <taxon>Euteleostomi</taxon>
        <taxon>Mammalia</taxon>
        <taxon>Eutheria</taxon>
        <taxon>Euarchontoglires</taxon>
        <taxon>Glires</taxon>
        <taxon>Rodentia</taxon>
        <taxon>Myomorpha</taxon>
        <taxon>Muroidea</taxon>
        <taxon>Muridae</taxon>
        <taxon>Murinae</taxon>
        <taxon>Mus</taxon>
        <taxon>Mus</taxon>
    </lineage>
</organism>
<sequence length="117" mass="12760">MKMLLMAEVNPKTVCEDRDSPKPSRSPHIHPLQKPGRWTRTVSPEKATGSQETAPLPDCSQKISTAQSQSSCSALLTPHPSSEARSREGGPGWLTSSLIVFQTMGKVPLSQIRDSQH</sequence>
<evidence type="ECO:0000313" key="3">
    <source>
        <dbReference type="Proteomes" id="UP000694415"/>
    </source>
</evidence>
<dbReference type="GeneTree" id="ENSGT00960000191049"/>
<accession>A0A8C6GQX1</accession>
<feature type="compositionally biased region" description="Polar residues" evidence="1">
    <location>
        <begin position="61"/>
        <end position="74"/>
    </location>
</feature>
<dbReference type="Proteomes" id="UP000694415">
    <property type="component" value="Unplaced"/>
</dbReference>
<dbReference type="Ensembl" id="ENSMSIT00000012361.1">
    <property type="protein sequence ID" value="ENSMSIP00000009749.1"/>
    <property type="gene ID" value="ENSMSIG00000008577.1"/>
</dbReference>
<reference evidence="2" key="1">
    <citation type="submission" date="2025-08" db="UniProtKB">
        <authorList>
            <consortium name="Ensembl"/>
        </authorList>
    </citation>
    <scope>IDENTIFICATION</scope>
</reference>
<proteinExistence type="predicted"/>
<dbReference type="AlphaFoldDB" id="A0A8C6GQX1"/>
<keyword evidence="3" id="KW-1185">Reference proteome</keyword>
<evidence type="ECO:0000313" key="2">
    <source>
        <dbReference type="Ensembl" id="ENSMSIP00000009749.1"/>
    </source>
</evidence>
<feature type="region of interest" description="Disordered" evidence="1">
    <location>
        <begin position="1"/>
        <end position="93"/>
    </location>
</feature>
<evidence type="ECO:0000256" key="1">
    <source>
        <dbReference type="SAM" id="MobiDB-lite"/>
    </source>
</evidence>
<protein>
    <submittedName>
        <fullName evidence="2">Uncharacterized protein</fullName>
    </submittedName>
</protein>